<dbReference type="PANTHER" id="PTHR34406:SF1">
    <property type="entry name" value="PROTEIN YCEI"/>
    <property type="match status" value="1"/>
</dbReference>
<sequence length="223" mass="23784">MTSHPQARHRDRARAHAIPAADPRPLQWLAIAGLTLALLAGLAIAQTARAATWTLDGATSFLSFASIKAQDIGEVHSFGDLSGSVGEDGSAEVAIDLASVSTGIDLRNERMREMLFNVAQFPVATISANVPLDSLMEMPVGDSAVRDVTAQLTLAGESNDLAMPMMVTRLGEGRVMVQPLQLLMVQADDYALGEGIRKLREVAGLEHISHAVPATFTLVFTRD</sequence>
<feature type="domain" description="Lipid/polyisoprenoid-binding YceI-like" evidence="1">
    <location>
        <begin position="52"/>
        <end position="221"/>
    </location>
</feature>
<dbReference type="InterPro" id="IPR007372">
    <property type="entry name" value="Lipid/polyisoprenoid-bd_YceI"/>
</dbReference>
<gene>
    <name evidence="2" type="ORF">GHC57_03835</name>
</gene>
<name>A0A7X1ZDY6_9PROT</name>
<dbReference type="Gene3D" id="2.40.128.110">
    <property type="entry name" value="Lipid/polyisoprenoid-binding, YceI-like"/>
    <property type="match status" value="1"/>
</dbReference>
<evidence type="ECO:0000313" key="2">
    <source>
        <dbReference type="EMBL" id="MQX35642.1"/>
    </source>
</evidence>
<protein>
    <submittedName>
        <fullName evidence="2">YceI family protein</fullName>
    </submittedName>
</protein>
<keyword evidence="3" id="KW-1185">Reference proteome</keyword>
<proteinExistence type="predicted"/>
<dbReference type="Pfam" id="PF04264">
    <property type="entry name" value="YceI"/>
    <property type="match status" value="1"/>
</dbReference>
<dbReference type="Proteomes" id="UP000434582">
    <property type="component" value="Unassembled WGS sequence"/>
</dbReference>
<accession>A0A7X1ZDY6</accession>
<dbReference type="OrthoDB" id="5525824at2"/>
<dbReference type="PIRSF" id="PIRSF029811">
    <property type="entry name" value="UCP029811"/>
    <property type="match status" value="1"/>
</dbReference>
<dbReference type="InterPro" id="IPR027016">
    <property type="entry name" value="UCP029811"/>
</dbReference>
<evidence type="ECO:0000313" key="3">
    <source>
        <dbReference type="Proteomes" id="UP000434582"/>
    </source>
</evidence>
<dbReference type="SUPFAM" id="SSF101874">
    <property type="entry name" value="YceI-like"/>
    <property type="match status" value="1"/>
</dbReference>
<reference evidence="2 3" key="1">
    <citation type="submission" date="2019-10" db="EMBL/GenBank/DDBJ databases">
        <title>Draft whole-genome sequence of the purple nonsulfur photosynthetic bacterium Roseospira navarrensis DSM 15114.</title>
        <authorList>
            <person name="Kyndt J.A."/>
            <person name="Meyer T.E."/>
        </authorList>
    </citation>
    <scope>NUCLEOTIDE SEQUENCE [LARGE SCALE GENOMIC DNA]</scope>
    <source>
        <strain evidence="2 3">DSM 15114</strain>
    </source>
</reference>
<dbReference type="EMBL" id="WIVE01000006">
    <property type="protein sequence ID" value="MQX35642.1"/>
    <property type="molecule type" value="Genomic_DNA"/>
</dbReference>
<dbReference type="SMART" id="SM00867">
    <property type="entry name" value="YceI"/>
    <property type="match status" value="1"/>
</dbReference>
<dbReference type="InterPro" id="IPR036761">
    <property type="entry name" value="TTHA0802/YceI-like_sf"/>
</dbReference>
<dbReference type="AlphaFoldDB" id="A0A7X1ZDY6"/>
<organism evidence="2 3">
    <name type="scientific">Roseospira navarrensis</name>
    <dbReference type="NCBI Taxonomy" id="140058"/>
    <lineage>
        <taxon>Bacteria</taxon>
        <taxon>Pseudomonadati</taxon>
        <taxon>Pseudomonadota</taxon>
        <taxon>Alphaproteobacteria</taxon>
        <taxon>Rhodospirillales</taxon>
        <taxon>Rhodospirillaceae</taxon>
        <taxon>Roseospira</taxon>
    </lineage>
</organism>
<dbReference type="RefSeq" id="WP_153341341.1">
    <property type="nucleotide sequence ID" value="NZ_WIVE01000006.1"/>
</dbReference>
<evidence type="ECO:0000259" key="1">
    <source>
        <dbReference type="SMART" id="SM00867"/>
    </source>
</evidence>
<dbReference type="PANTHER" id="PTHR34406">
    <property type="entry name" value="PROTEIN YCEI"/>
    <property type="match status" value="1"/>
</dbReference>
<comment type="caution">
    <text evidence="2">The sequence shown here is derived from an EMBL/GenBank/DDBJ whole genome shotgun (WGS) entry which is preliminary data.</text>
</comment>